<comment type="caution">
    <text evidence="2">The sequence shown here is derived from an EMBL/GenBank/DDBJ whole genome shotgun (WGS) entry which is preliminary data.</text>
</comment>
<evidence type="ECO:0000313" key="3">
    <source>
        <dbReference type="Proteomes" id="UP000298390"/>
    </source>
</evidence>
<accession>A0A4Y9Z4N1</accession>
<dbReference type="InterPro" id="IPR036047">
    <property type="entry name" value="F-box-like_dom_sf"/>
</dbReference>
<dbReference type="AlphaFoldDB" id="A0A4Y9Z4N1"/>
<feature type="domain" description="F-box" evidence="1">
    <location>
        <begin position="11"/>
        <end position="42"/>
    </location>
</feature>
<evidence type="ECO:0000259" key="1">
    <source>
        <dbReference type="Pfam" id="PF12937"/>
    </source>
</evidence>
<dbReference type="Proteomes" id="UP000298390">
    <property type="component" value="Unassembled WGS sequence"/>
</dbReference>
<dbReference type="STRING" id="34475.A0A4Y9Z4N1"/>
<dbReference type="EMBL" id="SEKV01000023">
    <property type="protein sequence ID" value="TFY68803.1"/>
    <property type="molecule type" value="Genomic_DNA"/>
</dbReference>
<evidence type="ECO:0000313" key="2">
    <source>
        <dbReference type="EMBL" id="TFY68803.1"/>
    </source>
</evidence>
<dbReference type="Pfam" id="PF12937">
    <property type="entry name" value="F-box-like"/>
    <property type="match status" value="1"/>
</dbReference>
<gene>
    <name evidence="2" type="ORF">EVJ58_g798</name>
</gene>
<sequence>MSLFDRLMAPSLPPELTDHIIDYLHDDSCALAACALTCRQWLPAARYHSFGAVTLVPHRCETFAELIAVSPELALAVRSVKLRSLANGSRVWHRADLSFLTALTAATDFFLDTMRVGETVHEAFVQGLSAVRRLTAHNCWFATLYDFAALVSSFQCLEFLSMSILIDDPDARGPPLPSLPDRLQVIELGDLEWDRMPAAALFEWIKDVPNPQQLVGMSCHVIWEVWPTQAILAICGSHLQHFELVIKTEGSLDRILGKAGFSLSECTSLQTFTLRLWLAEMCVPENQDLLWIPRLFSQLHAPHLHQITLSLHVDDMMDLRTLASENAVRQLTKANHADLTALDWASMHATLAREDLSSLRKFVIEGRGPTDALEAYIEHEYPELHQRAVIVLA</sequence>
<protein>
    <recommendedName>
        <fullName evidence="1">F-box domain-containing protein</fullName>
    </recommendedName>
</protein>
<name>A0A4Y9Z4N1_9APHY</name>
<organism evidence="2 3">
    <name type="scientific">Rhodofomes roseus</name>
    <dbReference type="NCBI Taxonomy" id="34475"/>
    <lineage>
        <taxon>Eukaryota</taxon>
        <taxon>Fungi</taxon>
        <taxon>Dikarya</taxon>
        <taxon>Basidiomycota</taxon>
        <taxon>Agaricomycotina</taxon>
        <taxon>Agaricomycetes</taxon>
        <taxon>Polyporales</taxon>
        <taxon>Rhodofomes</taxon>
    </lineage>
</organism>
<dbReference type="InterPro" id="IPR001810">
    <property type="entry name" value="F-box_dom"/>
</dbReference>
<proteinExistence type="predicted"/>
<dbReference type="SUPFAM" id="SSF81383">
    <property type="entry name" value="F-box domain"/>
    <property type="match status" value="1"/>
</dbReference>
<reference evidence="2 3" key="1">
    <citation type="submission" date="2019-01" db="EMBL/GenBank/DDBJ databases">
        <title>Genome sequencing of the rare red list fungi Fomitopsis rosea.</title>
        <authorList>
            <person name="Buettner E."/>
            <person name="Kellner H."/>
        </authorList>
    </citation>
    <scope>NUCLEOTIDE SEQUENCE [LARGE SCALE GENOMIC DNA]</scope>
    <source>
        <strain evidence="2 3">DSM 105464</strain>
    </source>
</reference>